<dbReference type="STRING" id="150033.RV14_GL000710"/>
<dbReference type="OrthoDB" id="2195320at2"/>
<proteinExistence type="predicted"/>
<evidence type="ECO:0008006" key="4">
    <source>
        <dbReference type="Google" id="ProtNLM"/>
    </source>
</evidence>
<dbReference type="Proteomes" id="UP000182152">
    <property type="component" value="Unassembled WGS sequence"/>
</dbReference>
<sequence>MKKKTLLVSYIILLMLFHAPVSFAEDAADQIYENYITNYLSNNARWVRDAQNASLGYLKGNKMSYEVTRNFFFPEYNAGGGVRYIGSLTLESMTTYVASDGSFKFYYDPATYMVTIERLKNTPIDYDFNAVRIQAFLSYAGTKYMPSMLGGYYTQSLKSTYATTIYGPANLNFEAPPEIVGTTTVDKLVLAKNESIDALDPTHYVSVSQHMDGGQLFMEWIKRPDTSVVGEQMAQIRVTDRLDDYVQSKLFNLPVVVEDTQLTAEPNSQTTILGSEVVTMNLSDFVQNVKVGDQMISADQYTVELLEPLVTNIIGNKTAKLRVTLNADQTKTTDVLVPVSVLWGYTIGSNNVPYPSSTGFSLSLLTSTTPAIVATLGNDQTRNSWLNDHINGTYISVEIFKNPQLLNDSQTNPYLSLILGGQNETLATATDKWNRLEQRKQLAYGDILAYQVDSRWGDNKWVMRDEVQQFESEGKGTVYYEITTNGYRILHVNHLEVVSPTIPIYTTEEYLNDHVAQYIDLNGHSDVRIVGFSQYPNTTVSGEQKGKILVEETLTTGQNVQYEYEVTFSVTPGELSYKVPETLTFKEFTKSRNEQIIQRKYSGNLGLSVKDSRGANSQGNWRLMAQIENKEDGLASYLIFRNSGFEDQYLNHGMTEIYAQEKQENATEPINVEISGQWTNDTGILLKVPAKNHLFAKSYTTTIMWNLVEGP</sequence>
<dbReference type="RefSeq" id="WP_071855855.1">
    <property type="nucleotide sequence ID" value="NZ_JXLB01000016.1"/>
</dbReference>
<dbReference type="AlphaFoldDB" id="A0A1L8WG93"/>
<gene>
    <name evidence="2" type="ORF">RV14_GL000710</name>
</gene>
<evidence type="ECO:0000313" key="3">
    <source>
        <dbReference type="Proteomes" id="UP000182152"/>
    </source>
</evidence>
<keyword evidence="1" id="KW-0732">Signal</keyword>
<comment type="caution">
    <text evidence="2">The sequence shown here is derived from an EMBL/GenBank/DDBJ whole genome shotgun (WGS) entry which is preliminary data.</text>
</comment>
<keyword evidence="3" id="KW-1185">Reference proteome</keyword>
<feature type="signal peptide" evidence="1">
    <location>
        <begin position="1"/>
        <end position="24"/>
    </location>
</feature>
<name>A0A1L8WG93_9ENTE</name>
<dbReference type="EMBL" id="JXLB01000016">
    <property type="protein sequence ID" value="OJG80051.1"/>
    <property type="molecule type" value="Genomic_DNA"/>
</dbReference>
<evidence type="ECO:0000256" key="1">
    <source>
        <dbReference type="SAM" id="SignalP"/>
    </source>
</evidence>
<reference evidence="2 3" key="1">
    <citation type="submission" date="2014-12" db="EMBL/GenBank/DDBJ databases">
        <title>Draft genome sequences of 29 type strains of Enterococci.</title>
        <authorList>
            <person name="Zhong Z."/>
            <person name="Sun Z."/>
            <person name="Liu W."/>
            <person name="Zhang W."/>
            <person name="Zhang H."/>
        </authorList>
    </citation>
    <scope>NUCLEOTIDE SEQUENCE [LARGE SCALE GENOMIC DNA]</scope>
    <source>
        <strain evidence="2 3">DSM 15687</strain>
    </source>
</reference>
<protein>
    <recommendedName>
        <fullName evidence="4">WxL domain-containing protein</fullName>
    </recommendedName>
</protein>
<accession>A0A1L8WG93</accession>
<evidence type="ECO:0000313" key="2">
    <source>
        <dbReference type="EMBL" id="OJG80051.1"/>
    </source>
</evidence>
<organism evidence="2 3">
    <name type="scientific">Enterococcus ratti</name>
    <dbReference type="NCBI Taxonomy" id="150033"/>
    <lineage>
        <taxon>Bacteria</taxon>
        <taxon>Bacillati</taxon>
        <taxon>Bacillota</taxon>
        <taxon>Bacilli</taxon>
        <taxon>Lactobacillales</taxon>
        <taxon>Enterococcaceae</taxon>
        <taxon>Enterococcus</taxon>
    </lineage>
</organism>
<feature type="chain" id="PRO_5009881867" description="WxL domain-containing protein" evidence="1">
    <location>
        <begin position="25"/>
        <end position="711"/>
    </location>
</feature>